<dbReference type="GO" id="GO:0051301">
    <property type="term" value="P:cell division"/>
    <property type="evidence" value="ECO:0007669"/>
    <property type="project" value="UniProtKB-KW"/>
</dbReference>
<dbReference type="HAMAP" id="MF_01805">
    <property type="entry name" value="ScpA"/>
    <property type="match status" value="1"/>
</dbReference>
<dbReference type="Proteomes" id="UP000251213">
    <property type="component" value="Unassembled WGS sequence"/>
</dbReference>
<name>A0A364K866_9BACL</name>
<protein>
    <recommendedName>
        <fullName evidence="2 3">Segregation and condensation protein A</fullName>
    </recommendedName>
</protein>
<keyword evidence="5" id="KW-1185">Reference proteome</keyword>
<proteinExistence type="inferred from homology"/>
<dbReference type="EMBL" id="QJKK01000001">
    <property type="protein sequence ID" value="RAL26496.1"/>
    <property type="molecule type" value="Genomic_DNA"/>
</dbReference>
<dbReference type="InterPro" id="IPR003768">
    <property type="entry name" value="ScpA"/>
</dbReference>
<dbReference type="GO" id="GO:0005737">
    <property type="term" value="C:cytoplasm"/>
    <property type="evidence" value="ECO:0007669"/>
    <property type="project" value="UniProtKB-SubCell"/>
</dbReference>
<dbReference type="RefSeq" id="WP_113657103.1">
    <property type="nucleotide sequence ID" value="NZ_KZ845663.1"/>
</dbReference>
<dbReference type="GO" id="GO:0006260">
    <property type="term" value="P:DNA replication"/>
    <property type="evidence" value="ECO:0007669"/>
    <property type="project" value="UniProtKB-UniRule"/>
</dbReference>
<accession>A0A364K866</accession>
<keyword evidence="3" id="KW-0963">Cytoplasm</keyword>
<comment type="subunit">
    <text evidence="3">Component of a cohesin-like complex composed of ScpA, ScpB and the Smc homodimer, in which ScpA and ScpB bind to the head domain of Smc. The presence of the three proteins is required for the association of the complex with DNA.</text>
</comment>
<dbReference type="Pfam" id="PF02616">
    <property type="entry name" value="SMC_ScpA"/>
    <property type="match status" value="1"/>
</dbReference>
<dbReference type="PANTHER" id="PTHR33969:SF2">
    <property type="entry name" value="SEGREGATION AND CONDENSATION PROTEIN A"/>
    <property type="match status" value="1"/>
</dbReference>
<evidence type="ECO:0000256" key="1">
    <source>
        <dbReference type="ARBA" id="ARBA00022829"/>
    </source>
</evidence>
<comment type="similarity">
    <text evidence="3">Belongs to the ScpA family.</text>
</comment>
<gene>
    <name evidence="3" type="primary">scpA</name>
    <name evidence="4" type="ORF">DL897_00100</name>
</gene>
<evidence type="ECO:0000313" key="5">
    <source>
        <dbReference type="Proteomes" id="UP000251213"/>
    </source>
</evidence>
<dbReference type="OrthoDB" id="9811016at2"/>
<reference evidence="4 5" key="1">
    <citation type="submission" date="2018-06" db="EMBL/GenBank/DDBJ databases">
        <title>Thermoflavimicrobium daqus sp. nov., a thermophilic microbe isolated from Moutai-flavour Daqu.</title>
        <authorList>
            <person name="Wang X."/>
            <person name="Zhou H."/>
        </authorList>
    </citation>
    <scope>NUCLEOTIDE SEQUENCE [LARGE SCALE GENOMIC DNA]</scope>
    <source>
        <strain evidence="4 5">FBKL4.011</strain>
    </source>
</reference>
<evidence type="ECO:0000256" key="2">
    <source>
        <dbReference type="ARBA" id="ARBA00044777"/>
    </source>
</evidence>
<comment type="function">
    <text evidence="3">Participates in chromosomal partition during cell division. May act via the formation of a condensin-like complex containing Smc and ScpB that pull DNA away from mid-cell into both cell halves.</text>
</comment>
<evidence type="ECO:0000313" key="4">
    <source>
        <dbReference type="EMBL" id="RAL26496.1"/>
    </source>
</evidence>
<keyword evidence="3" id="KW-0132">Cell division</keyword>
<reference evidence="4 5" key="2">
    <citation type="submission" date="2018-06" db="EMBL/GenBank/DDBJ databases">
        <authorList>
            <person name="Zhirakovskaya E."/>
        </authorList>
    </citation>
    <scope>NUCLEOTIDE SEQUENCE [LARGE SCALE GENOMIC DNA]</scope>
    <source>
        <strain evidence="4 5">FBKL4.011</strain>
    </source>
</reference>
<comment type="subcellular location">
    <subcellularLocation>
        <location evidence="3">Cytoplasm</location>
    </subcellularLocation>
    <text evidence="3">Associated with two foci at the outer edges of the nucleoid region in young cells, and at four foci within both cell halves in older cells.</text>
</comment>
<dbReference type="GO" id="GO:0007059">
    <property type="term" value="P:chromosome segregation"/>
    <property type="evidence" value="ECO:0007669"/>
    <property type="project" value="UniProtKB-UniRule"/>
</dbReference>
<organism evidence="4 5">
    <name type="scientific">Thermoflavimicrobium daqui</name>
    <dbReference type="NCBI Taxonomy" id="2137476"/>
    <lineage>
        <taxon>Bacteria</taxon>
        <taxon>Bacillati</taxon>
        <taxon>Bacillota</taxon>
        <taxon>Bacilli</taxon>
        <taxon>Bacillales</taxon>
        <taxon>Thermoactinomycetaceae</taxon>
        <taxon>Thermoflavimicrobium</taxon>
    </lineage>
</organism>
<keyword evidence="3" id="KW-0131">Cell cycle</keyword>
<dbReference type="AlphaFoldDB" id="A0A364K866"/>
<dbReference type="InterPro" id="IPR023093">
    <property type="entry name" value="ScpA-like_C"/>
</dbReference>
<comment type="caution">
    <text evidence="4">The sequence shown here is derived from an EMBL/GenBank/DDBJ whole genome shotgun (WGS) entry which is preliminary data.</text>
</comment>
<keyword evidence="1 3" id="KW-0159">Chromosome partition</keyword>
<evidence type="ECO:0000256" key="3">
    <source>
        <dbReference type="HAMAP-Rule" id="MF_01805"/>
    </source>
</evidence>
<dbReference type="PANTHER" id="PTHR33969">
    <property type="entry name" value="SEGREGATION AND CONDENSATION PROTEIN A"/>
    <property type="match status" value="1"/>
</dbReference>
<dbReference type="Gene3D" id="1.10.10.580">
    <property type="entry name" value="Structural maintenance of chromosome 1. Chain E"/>
    <property type="match status" value="1"/>
</dbReference>
<dbReference type="Gene3D" id="6.10.250.2410">
    <property type="match status" value="1"/>
</dbReference>
<sequence length="255" mass="30033">MDIQIKLEMFEGPLDLLLHLIEKAEVDIYEIPIAKITEQYMQVIKEAQEWQLEVASEFLVMAATLLAIKSRMLLPKQDILDEEQIGAEEEWFIDPREELVDRLLEYKRYKRLGEVLKEKEIERSKVYTRAPMDLSPYTKEVNPVYGLTVDDLFQALVEVLKTQKRAEPITKVEREEISVSARMDEIDRQLRLEGKLIFSKLLCWDEVNKERVITTFLAILELMKLKRVICYQDQLFGEIFIESFQVEEEREAIGS</sequence>